<keyword evidence="14" id="KW-1185">Reference proteome</keyword>
<dbReference type="InterPro" id="IPR050450">
    <property type="entry name" value="COX15/CtaA_HemeA_synthase"/>
</dbReference>
<name>K2J3A2_9GAMM</name>
<dbReference type="PANTHER" id="PTHR35457:SF1">
    <property type="entry name" value="HEME A SYNTHASE"/>
    <property type="match status" value="1"/>
</dbReference>
<evidence type="ECO:0000313" key="13">
    <source>
        <dbReference type="EMBL" id="EKE77496.1"/>
    </source>
</evidence>
<feature type="transmembrane region" description="Helical" evidence="12">
    <location>
        <begin position="168"/>
        <end position="186"/>
    </location>
</feature>
<evidence type="ECO:0000256" key="8">
    <source>
        <dbReference type="ARBA" id="ARBA00023133"/>
    </source>
</evidence>
<feature type="transmembrane region" description="Helical" evidence="12">
    <location>
        <begin position="273"/>
        <end position="295"/>
    </location>
</feature>
<feature type="transmembrane region" description="Helical" evidence="12">
    <location>
        <begin position="127"/>
        <end position="147"/>
    </location>
</feature>
<keyword evidence="4" id="KW-0479">Metal-binding</keyword>
<feature type="transmembrane region" description="Helical" evidence="12">
    <location>
        <begin position="244"/>
        <end position="261"/>
    </location>
</feature>
<dbReference type="STRING" id="745411.B3C1_01755"/>
<feature type="transmembrane region" description="Helical" evidence="12">
    <location>
        <begin position="101"/>
        <end position="121"/>
    </location>
</feature>
<reference evidence="13 14" key="1">
    <citation type="journal article" date="2012" name="J. Bacteriol.">
        <title>Genome Sequence of Gallaecimonas xiamenensis Type Strain 3-C-1.</title>
        <authorList>
            <person name="Lai Q."/>
            <person name="Wang L."/>
            <person name="Wang W."/>
            <person name="Shao Z."/>
        </authorList>
    </citation>
    <scope>NUCLEOTIDE SEQUENCE [LARGE SCALE GENOMIC DNA]</scope>
    <source>
        <strain evidence="13 14">3-C-1</strain>
    </source>
</reference>
<protein>
    <submittedName>
        <fullName evidence="13">Cytochrome oxidase assembly</fullName>
    </submittedName>
</protein>
<evidence type="ECO:0000256" key="4">
    <source>
        <dbReference type="ARBA" id="ARBA00022723"/>
    </source>
</evidence>
<keyword evidence="7" id="KW-0408">Iron</keyword>
<dbReference type="OrthoDB" id="1447144at2"/>
<dbReference type="InterPro" id="IPR003780">
    <property type="entry name" value="COX15/CtaA_fam"/>
</dbReference>
<comment type="subcellular location">
    <subcellularLocation>
        <location evidence="1">Membrane</location>
        <topology evidence="1">Multi-pass membrane protein</topology>
    </subcellularLocation>
</comment>
<keyword evidence="3 12" id="KW-0812">Transmembrane</keyword>
<evidence type="ECO:0000256" key="2">
    <source>
        <dbReference type="ARBA" id="ARBA00022475"/>
    </source>
</evidence>
<dbReference type="PATRIC" id="fig|745411.4.peg.341"/>
<keyword evidence="2" id="KW-1003">Cell membrane</keyword>
<evidence type="ECO:0000256" key="12">
    <source>
        <dbReference type="SAM" id="Phobius"/>
    </source>
</evidence>
<dbReference type="eggNOG" id="COG1612">
    <property type="taxonomic scope" value="Bacteria"/>
</dbReference>
<dbReference type="EMBL" id="AMRI01000002">
    <property type="protein sequence ID" value="EKE77496.1"/>
    <property type="molecule type" value="Genomic_DNA"/>
</dbReference>
<evidence type="ECO:0000256" key="5">
    <source>
        <dbReference type="ARBA" id="ARBA00022989"/>
    </source>
</evidence>
<evidence type="ECO:0000313" key="14">
    <source>
        <dbReference type="Proteomes" id="UP000006755"/>
    </source>
</evidence>
<feature type="transmembrane region" description="Helical" evidence="12">
    <location>
        <begin position="75"/>
        <end position="94"/>
    </location>
</feature>
<dbReference type="AlphaFoldDB" id="K2J3A2"/>
<evidence type="ECO:0000256" key="10">
    <source>
        <dbReference type="ARBA" id="ARBA00023157"/>
    </source>
</evidence>
<comment type="pathway">
    <text evidence="11">Porphyrin-containing compound metabolism.</text>
</comment>
<evidence type="ECO:0000256" key="11">
    <source>
        <dbReference type="ARBA" id="ARBA00023444"/>
    </source>
</evidence>
<keyword evidence="9 12" id="KW-0472">Membrane</keyword>
<dbReference type="PANTHER" id="PTHR35457">
    <property type="entry name" value="HEME A SYNTHASE"/>
    <property type="match status" value="1"/>
</dbReference>
<dbReference type="Pfam" id="PF02628">
    <property type="entry name" value="COX15-CtaA"/>
    <property type="match status" value="1"/>
</dbReference>
<dbReference type="RefSeq" id="WP_008482496.1">
    <property type="nucleotide sequence ID" value="NZ_AMRI01000002.1"/>
</dbReference>
<dbReference type="Proteomes" id="UP000006755">
    <property type="component" value="Unassembled WGS sequence"/>
</dbReference>
<feature type="transmembrane region" description="Helical" evidence="12">
    <location>
        <begin position="301"/>
        <end position="322"/>
    </location>
</feature>
<keyword evidence="10" id="KW-1015">Disulfide bond</keyword>
<evidence type="ECO:0000256" key="6">
    <source>
        <dbReference type="ARBA" id="ARBA00023002"/>
    </source>
</evidence>
<evidence type="ECO:0000256" key="3">
    <source>
        <dbReference type="ARBA" id="ARBA00022692"/>
    </source>
</evidence>
<dbReference type="GO" id="GO:0046872">
    <property type="term" value="F:metal ion binding"/>
    <property type="evidence" value="ECO:0007669"/>
    <property type="project" value="UniProtKB-KW"/>
</dbReference>
<organism evidence="13 14">
    <name type="scientific">Gallaecimonas xiamenensis 3-C-1</name>
    <dbReference type="NCBI Taxonomy" id="745411"/>
    <lineage>
        <taxon>Bacteria</taxon>
        <taxon>Pseudomonadati</taxon>
        <taxon>Pseudomonadota</taxon>
        <taxon>Gammaproteobacteria</taxon>
        <taxon>Enterobacterales</taxon>
        <taxon>Gallaecimonadaceae</taxon>
        <taxon>Gallaecimonas</taxon>
    </lineage>
</organism>
<evidence type="ECO:0000256" key="7">
    <source>
        <dbReference type="ARBA" id="ARBA00023004"/>
    </source>
</evidence>
<evidence type="ECO:0000256" key="1">
    <source>
        <dbReference type="ARBA" id="ARBA00004141"/>
    </source>
</evidence>
<proteinExistence type="predicted"/>
<keyword evidence="6" id="KW-0560">Oxidoreductase</keyword>
<dbReference type="GO" id="GO:0016491">
    <property type="term" value="F:oxidoreductase activity"/>
    <property type="evidence" value="ECO:0007669"/>
    <property type="project" value="UniProtKB-KW"/>
</dbReference>
<dbReference type="GO" id="GO:0016020">
    <property type="term" value="C:membrane"/>
    <property type="evidence" value="ECO:0007669"/>
    <property type="project" value="UniProtKB-SubCell"/>
</dbReference>
<gene>
    <name evidence="13" type="ORF">B3C1_01755</name>
</gene>
<keyword evidence="5 12" id="KW-1133">Transmembrane helix</keyword>
<dbReference type="GO" id="GO:0006784">
    <property type="term" value="P:heme A biosynthetic process"/>
    <property type="evidence" value="ECO:0007669"/>
    <property type="project" value="InterPro"/>
</dbReference>
<evidence type="ECO:0000256" key="9">
    <source>
        <dbReference type="ARBA" id="ARBA00023136"/>
    </source>
</evidence>
<comment type="caution">
    <text evidence="13">The sequence shown here is derived from an EMBL/GenBank/DDBJ whole genome shotgun (WGS) entry which is preliminary data.</text>
</comment>
<keyword evidence="8" id="KW-0350">Heme biosynthesis</keyword>
<sequence length="325" mass="35622">MKILTWIAVLLALVVIGLGAYTRLTDAGLGCPDWPGCYGHLTVPSTDHHLAKAEASFPGVPVEPHKAWNEMIHRYFAGILGLCIFALFSLACWYRARERGLALALLSLVVFQALLGMWTVTMSLRPAIVMGHLLGGFCTLALLWLMGLRLSGWRVPGGEVRLRHYRHFAGLVLVVLVVQIALGGWTSSNYAALACTQLPFCEGQWWTRLHPEDAFNLVSPPAENYQYGVLGYEARMTIHVTHRLGALVTALLVSALAVLLLRHGLSGRFRQLGWLLFVLVLAQVGLGVANVVLMLPLPVALAHNLVAVLLLLSLVTVNYGLWRKA</sequence>
<accession>K2J3A2</accession>